<dbReference type="Proteomes" id="UP001176521">
    <property type="component" value="Unassembled WGS sequence"/>
</dbReference>
<proteinExistence type="predicted"/>
<sequence length="293" mass="31384">MATPSRLSIRPARLDQADDHFVLTAFDSALPYLASIGSGAQWGDVPFTAKPERVKEMHDFCARSDRVRALEEEQESSAALQQQGSVVQVPRMEWSKLLIAEAHTHMETETETDGTKAIRVAGAGMSLHAPGYVVRALPHIFASPTALVDRSSTSNHQADDDGKEDDAPPEFAYLNYLIVHRDPLGFDASNSRSQEGPPAPAPAQIFNPSASSLTKGAGALLIKNVAALTSSLRPASTASIPLFVDCWDGNGAQLVAYYESQGFVSVGTFAVPDKHGAGMPWTGRLLRMDVAVA</sequence>
<evidence type="ECO:0000313" key="2">
    <source>
        <dbReference type="EMBL" id="KAK0541085.1"/>
    </source>
</evidence>
<reference evidence="2" key="1">
    <citation type="journal article" date="2023" name="PhytoFront">
        <title>Draft Genome Resources of Seven Strains of Tilletia horrida, Causal Agent of Kernel Smut of Rice.</title>
        <authorList>
            <person name="Khanal S."/>
            <person name="Antony Babu S."/>
            <person name="Zhou X.G."/>
        </authorList>
    </citation>
    <scope>NUCLEOTIDE SEQUENCE</scope>
    <source>
        <strain evidence="2">TX3</strain>
    </source>
</reference>
<keyword evidence="3" id="KW-1185">Reference proteome</keyword>
<gene>
    <name evidence="2" type="ORF">OC842_000174</name>
</gene>
<evidence type="ECO:0000313" key="3">
    <source>
        <dbReference type="Proteomes" id="UP001176521"/>
    </source>
</evidence>
<organism evidence="2 3">
    <name type="scientific">Tilletia horrida</name>
    <dbReference type="NCBI Taxonomy" id="155126"/>
    <lineage>
        <taxon>Eukaryota</taxon>
        <taxon>Fungi</taxon>
        <taxon>Dikarya</taxon>
        <taxon>Basidiomycota</taxon>
        <taxon>Ustilaginomycotina</taxon>
        <taxon>Exobasidiomycetes</taxon>
        <taxon>Tilletiales</taxon>
        <taxon>Tilletiaceae</taxon>
        <taxon>Tilletia</taxon>
    </lineage>
</organism>
<accession>A0AAN6JNP4</accession>
<dbReference type="EMBL" id="JAPDMQ010000004">
    <property type="protein sequence ID" value="KAK0541085.1"/>
    <property type="molecule type" value="Genomic_DNA"/>
</dbReference>
<dbReference type="AlphaFoldDB" id="A0AAN6JNP4"/>
<evidence type="ECO:0000256" key="1">
    <source>
        <dbReference type="SAM" id="MobiDB-lite"/>
    </source>
</evidence>
<name>A0AAN6JNP4_9BASI</name>
<comment type="caution">
    <text evidence="2">The sequence shown here is derived from an EMBL/GenBank/DDBJ whole genome shotgun (WGS) entry which is preliminary data.</text>
</comment>
<protein>
    <recommendedName>
        <fullName evidence="4">N-acetyltransferase domain-containing protein</fullName>
    </recommendedName>
</protein>
<feature type="region of interest" description="Disordered" evidence="1">
    <location>
        <begin position="146"/>
        <end position="166"/>
    </location>
</feature>
<evidence type="ECO:0008006" key="4">
    <source>
        <dbReference type="Google" id="ProtNLM"/>
    </source>
</evidence>